<dbReference type="InterPro" id="IPR012944">
    <property type="entry name" value="SusD_RagB_dom"/>
</dbReference>
<dbReference type="CDD" id="cd08977">
    <property type="entry name" value="SusD"/>
    <property type="match status" value="1"/>
</dbReference>
<dbReference type="InterPro" id="IPR011990">
    <property type="entry name" value="TPR-like_helical_dom_sf"/>
</dbReference>
<organism evidence="8 9">
    <name type="scientific">Sediminibacterium ginsengisoli</name>
    <dbReference type="NCBI Taxonomy" id="413434"/>
    <lineage>
        <taxon>Bacteria</taxon>
        <taxon>Pseudomonadati</taxon>
        <taxon>Bacteroidota</taxon>
        <taxon>Chitinophagia</taxon>
        <taxon>Chitinophagales</taxon>
        <taxon>Chitinophagaceae</taxon>
        <taxon>Sediminibacterium</taxon>
    </lineage>
</organism>
<dbReference type="EMBL" id="FUWH01000002">
    <property type="protein sequence ID" value="SJZ54887.1"/>
    <property type="molecule type" value="Genomic_DNA"/>
</dbReference>
<evidence type="ECO:0000259" key="7">
    <source>
        <dbReference type="Pfam" id="PF14322"/>
    </source>
</evidence>
<feature type="domain" description="SusD-like N-terminal" evidence="7">
    <location>
        <begin position="107"/>
        <end position="237"/>
    </location>
</feature>
<evidence type="ECO:0000256" key="5">
    <source>
        <dbReference type="ARBA" id="ARBA00023237"/>
    </source>
</evidence>
<feature type="domain" description="RagB/SusD" evidence="6">
    <location>
        <begin position="326"/>
        <end position="507"/>
    </location>
</feature>
<evidence type="ECO:0000256" key="1">
    <source>
        <dbReference type="ARBA" id="ARBA00004442"/>
    </source>
</evidence>
<comment type="similarity">
    <text evidence="2">Belongs to the SusD family.</text>
</comment>
<dbReference type="Pfam" id="PF14322">
    <property type="entry name" value="SusD-like_3"/>
    <property type="match status" value="1"/>
</dbReference>
<protein>
    <submittedName>
        <fullName evidence="8">Starch-binding associating with outer membrane</fullName>
    </submittedName>
</protein>
<proteinExistence type="inferred from homology"/>
<dbReference type="GO" id="GO:0009279">
    <property type="term" value="C:cell outer membrane"/>
    <property type="evidence" value="ECO:0007669"/>
    <property type="project" value="UniProtKB-SubCell"/>
</dbReference>
<dbReference type="SUPFAM" id="SSF48452">
    <property type="entry name" value="TPR-like"/>
    <property type="match status" value="1"/>
</dbReference>
<keyword evidence="4" id="KW-0472">Membrane</keyword>
<dbReference type="InterPro" id="IPR033985">
    <property type="entry name" value="SusD-like_N"/>
</dbReference>
<sequence length="507" mass="55588">MKSVNNIRTRFVIFIAMLAAFGLTGCKKNFLDSEPQGRYTTDNYPFPGGSGPYDQYLFAAYASLRDYNVHVTPFVAVTSIRSDDADKGSTPSDGGADAQGMDNFPVTPSNGLANALWTGYYNLISKCNIALDQIANNSAIDATPAIKAQSEAEARFIRGYAYFMLVRSFGRVPLVDKIYADAVAQSNIPQSSAAVIYDFIEKDLQFAAANLPPAWDPKFVGRITSGAANGMLAKVYLTQQKWAAAMTTANLVITSGQYDLSTPYTKIFGEDGENSRESVFEVQGTADATFPTAYGIQYASIQGVRGTGVWDLGWGWNDPSTYLEAAYETGDPRKDRTILYSGGTTVYGEAVPSGLPNPRYNHKVYSSLAIRNSVGSRYSYWMNIRILRYADVVLMYAEAANESGNTQAAIDKLELVRARARGTNNTILPKVTTTDPNLLRDAIRKERRIELAMEHDRFFDLVRWGIAAATLQAAGKTNFNNGRDNLLPIPQTQIDLSKGVLTQNPGY</sequence>
<dbReference type="AlphaFoldDB" id="A0A1T4LK10"/>
<dbReference type="Proteomes" id="UP000190888">
    <property type="component" value="Unassembled WGS sequence"/>
</dbReference>
<dbReference type="OrthoDB" id="636214at2"/>
<dbReference type="Pfam" id="PF07980">
    <property type="entry name" value="SusD_RagB"/>
    <property type="match status" value="1"/>
</dbReference>
<dbReference type="RefSeq" id="WP_078830462.1">
    <property type="nucleotide sequence ID" value="NZ_FUWH01000002.1"/>
</dbReference>
<accession>A0A1T4LK10</accession>
<comment type="subcellular location">
    <subcellularLocation>
        <location evidence="1">Cell outer membrane</location>
    </subcellularLocation>
</comment>
<keyword evidence="9" id="KW-1185">Reference proteome</keyword>
<reference evidence="8 9" key="1">
    <citation type="submission" date="2017-02" db="EMBL/GenBank/DDBJ databases">
        <authorList>
            <person name="Peterson S.W."/>
        </authorList>
    </citation>
    <scope>NUCLEOTIDE SEQUENCE [LARGE SCALE GENOMIC DNA]</scope>
    <source>
        <strain evidence="8 9">DSM 22335</strain>
    </source>
</reference>
<dbReference type="PROSITE" id="PS51257">
    <property type="entry name" value="PROKAR_LIPOPROTEIN"/>
    <property type="match status" value="1"/>
</dbReference>
<gene>
    <name evidence="8" type="ORF">SAMN04488132_102530</name>
</gene>
<evidence type="ECO:0000313" key="8">
    <source>
        <dbReference type="EMBL" id="SJZ54887.1"/>
    </source>
</evidence>
<evidence type="ECO:0000313" key="9">
    <source>
        <dbReference type="Proteomes" id="UP000190888"/>
    </source>
</evidence>
<keyword evidence="3" id="KW-0732">Signal</keyword>
<dbReference type="STRING" id="413434.SAMN04488132_102530"/>
<evidence type="ECO:0000256" key="2">
    <source>
        <dbReference type="ARBA" id="ARBA00006275"/>
    </source>
</evidence>
<evidence type="ECO:0000256" key="4">
    <source>
        <dbReference type="ARBA" id="ARBA00023136"/>
    </source>
</evidence>
<dbReference type="Gene3D" id="1.25.40.390">
    <property type="match status" value="1"/>
</dbReference>
<evidence type="ECO:0000259" key="6">
    <source>
        <dbReference type="Pfam" id="PF07980"/>
    </source>
</evidence>
<evidence type="ECO:0000256" key="3">
    <source>
        <dbReference type="ARBA" id="ARBA00022729"/>
    </source>
</evidence>
<name>A0A1T4LK10_9BACT</name>
<keyword evidence="5" id="KW-0998">Cell outer membrane</keyword>